<protein>
    <submittedName>
        <fullName evidence="3">ATP-dependent endonuclease</fullName>
    </submittedName>
</protein>
<dbReference type="SUPFAM" id="SSF52540">
    <property type="entry name" value="P-loop containing nucleoside triphosphate hydrolases"/>
    <property type="match status" value="1"/>
</dbReference>
<dbReference type="Gene3D" id="3.40.50.300">
    <property type="entry name" value="P-loop containing nucleotide triphosphate hydrolases"/>
    <property type="match status" value="1"/>
</dbReference>
<dbReference type="Pfam" id="PF13175">
    <property type="entry name" value="AAA_15"/>
    <property type="match status" value="2"/>
</dbReference>
<proteinExistence type="predicted"/>
<keyword evidence="3" id="KW-0378">Hydrolase</keyword>
<reference evidence="4" key="1">
    <citation type="submission" date="2018-02" db="EMBL/GenBank/DDBJ databases">
        <authorList>
            <person name="O'Hara-Hanley K."/>
            <person name="Soby S."/>
        </authorList>
    </citation>
    <scope>NUCLEOTIDE SEQUENCE [LARGE SCALE GENOMIC DNA]</scope>
    <source>
        <strain evidence="4">MWU14-2602</strain>
    </source>
</reference>
<organism evidence="3 4">
    <name type="scientific">Chromobacterium alticapitis</name>
    <dbReference type="NCBI Taxonomy" id="2073169"/>
    <lineage>
        <taxon>Bacteria</taxon>
        <taxon>Pseudomonadati</taxon>
        <taxon>Pseudomonadota</taxon>
        <taxon>Betaproteobacteria</taxon>
        <taxon>Neisseriales</taxon>
        <taxon>Chromobacteriaceae</taxon>
        <taxon>Chromobacterium</taxon>
    </lineage>
</organism>
<dbReference type="OrthoDB" id="3322489at2"/>
<feature type="domain" description="Endonuclease GajA/Old nuclease/RecF-like AAA" evidence="1">
    <location>
        <begin position="360"/>
        <end position="403"/>
    </location>
</feature>
<dbReference type="InterPro" id="IPR027417">
    <property type="entry name" value="P-loop_NTPase"/>
</dbReference>
<dbReference type="Pfam" id="PF20469">
    <property type="entry name" value="OLD-like_TOPRIM"/>
    <property type="match status" value="1"/>
</dbReference>
<dbReference type="CDD" id="cd01026">
    <property type="entry name" value="TOPRIM_OLD"/>
    <property type="match status" value="1"/>
</dbReference>
<name>A0A2S5DD78_9NEIS</name>
<dbReference type="AlphaFoldDB" id="A0A2S5DD78"/>
<dbReference type="PANTHER" id="PTHR43581:SF4">
    <property type="entry name" value="ATP_GTP PHOSPHATASE"/>
    <property type="match status" value="1"/>
</dbReference>
<dbReference type="InterPro" id="IPR034139">
    <property type="entry name" value="TOPRIM_OLD"/>
</dbReference>
<feature type="domain" description="OLD protein-like TOPRIM" evidence="2">
    <location>
        <begin position="460"/>
        <end position="524"/>
    </location>
</feature>
<evidence type="ECO:0000313" key="3">
    <source>
        <dbReference type="EMBL" id="POZ61014.1"/>
    </source>
</evidence>
<dbReference type="CDD" id="cd00267">
    <property type="entry name" value="ABC_ATPase"/>
    <property type="match status" value="1"/>
</dbReference>
<sequence length="649" mass="71646">MAVVNRSKLVRITVRNIGCIGNDGVEIELDNVVCLVGKNNAGKSTILRAYELAKGSAAFDLAKDRCQYAPEDQPSEVLLEVHIPEGIGNVDAKWKTEKNGLLIVKSRWQWTGPSYQKVRTTWDPTGGPDGDGAWADEGKAGGADPVFNSRLPRPLRIGSLDDAAKTEEMLLALALGPLLADLEKERINPESDLSKAISSVSDHLNILSDAHEEHFNTIASRVATGFKGVFPQLDVRLKIGASPLVPKLGDLIKGGSSLKVQDGAAETALVQQGTGARRALFWSMLQVHNELSRDKEVRQDYRKRLEKEIGEAEKKQGKAKEADKPALDEVVATLKAQLDSLDGGAPIPDSPDDPAFPGYLLLIDEPENALHPMAARAAQRHLYELAESPDWQVIMTTHSPHFINPFLDHTTIVRLERVGDNEAAPVTPKTYRSDLIEFEADDKERLQALQHIDPSFSEVFFGSYPVLVEGDTEHAVFMSSILERQHGLMDRVTVIRSRGKATLVPLIKVMTHFKIDFGIVHDIDSPFKRNGDKNGMWTENEKIHNAILNARAVDLAARHRISIPDFERFLGGEEESKNKPLNAYLTVAKDDALALRVQELITALLTSEQHEPFPDGTLGEGGYLPWLNTVIQAWAMENGRAEEIRFKGP</sequence>
<comment type="caution">
    <text evidence="3">The sequence shown here is derived from an EMBL/GenBank/DDBJ whole genome shotgun (WGS) entry which is preliminary data.</text>
</comment>
<dbReference type="GO" id="GO:0004519">
    <property type="term" value="F:endonuclease activity"/>
    <property type="evidence" value="ECO:0007669"/>
    <property type="project" value="UniProtKB-KW"/>
</dbReference>
<keyword evidence="4" id="KW-1185">Reference proteome</keyword>
<feature type="domain" description="Endonuclease GajA/Old nuclease/RecF-like AAA" evidence="1">
    <location>
        <begin position="8"/>
        <end position="69"/>
    </location>
</feature>
<evidence type="ECO:0000313" key="4">
    <source>
        <dbReference type="Proteomes" id="UP000237082"/>
    </source>
</evidence>
<gene>
    <name evidence="3" type="ORF">C2I19_15765</name>
</gene>
<dbReference type="RefSeq" id="WP_103903621.1">
    <property type="nucleotide sequence ID" value="NZ_PQWB01000078.1"/>
</dbReference>
<accession>A0A2S5DD78</accession>
<keyword evidence="3" id="KW-0255">Endonuclease</keyword>
<dbReference type="PANTHER" id="PTHR43581">
    <property type="entry name" value="ATP/GTP PHOSPHATASE"/>
    <property type="match status" value="1"/>
</dbReference>
<dbReference type="Proteomes" id="UP000237082">
    <property type="component" value="Unassembled WGS sequence"/>
</dbReference>
<dbReference type="InterPro" id="IPR041685">
    <property type="entry name" value="AAA_GajA/Old/RecF-like"/>
</dbReference>
<dbReference type="InterPro" id="IPR051396">
    <property type="entry name" value="Bact_Antivir_Def_Nuclease"/>
</dbReference>
<dbReference type="EMBL" id="PQWB01000078">
    <property type="protein sequence ID" value="POZ61014.1"/>
    <property type="molecule type" value="Genomic_DNA"/>
</dbReference>
<evidence type="ECO:0000259" key="2">
    <source>
        <dbReference type="Pfam" id="PF20469"/>
    </source>
</evidence>
<evidence type="ECO:0000259" key="1">
    <source>
        <dbReference type="Pfam" id="PF13175"/>
    </source>
</evidence>
<keyword evidence="3" id="KW-0540">Nuclease</keyword>